<keyword evidence="1" id="KW-0812">Transmembrane</keyword>
<gene>
    <name evidence="2" type="ORF">L1785_06520</name>
</gene>
<dbReference type="Proteomes" id="UP001165405">
    <property type="component" value="Unassembled WGS sequence"/>
</dbReference>
<accession>A0AA41QCJ4</accession>
<reference evidence="2" key="1">
    <citation type="submission" date="2022-01" db="EMBL/GenBank/DDBJ databases">
        <title>Antribacter sp. nov., isolated from Guizhou of China.</title>
        <authorList>
            <person name="Chengliang C."/>
            <person name="Ya Z."/>
        </authorList>
    </citation>
    <scope>NUCLEOTIDE SEQUENCE</scope>
    <source>
        <strain evidence="2">KLBMP 9083</strain>
    </source>
</reference>
<keyword evidence="1" id="KW-0472">Membrane</keyword>
<feature type="transmembrane region" description="Helical" evidence="1">
    <location>
        <begin position="162"/>
        <end position="179"/>
    </location>
</feature>
<evidence type="ECO:0000313" key="3">
    <source>
        <dbReference type="Proteomes" id="UP001165405"/>
    </source>
</evidence>
<dbReference type="AlphaFoldDB" id="A0AA41QCJ4"/>
<feature type="transmembrane region" description="Helical" evidence="1">
    <location>
        <begin position="68"/>
        <end position="86"/>
    </location>
</feature>
<keyword evidence="1" id="KW-1133">Transmembrane helix</keyword>
<proteinExistence type="predicted"/>
<keyword evidence="3" id="KW-1185">Reference proteome</keyword>
<feature type="transmembrane region" description="Helical" evidence="1">
    <location>
        <begin position="185"/>
        <end position="202"/>
    </location>
</feature>
<protein>
    <submittedName>
        <fullName evidence="2">Uncharacterized protein</fullName>
    </submittedName>
</protein>
<dbReference type="RefSeq" id="WP_236088396.1">
    <property type="nucleotide sequence ID" value="NZ_JAKGSG010000022.1"/>
</dbReference>
<name>A0AA41QCJ4_9MICO</name>
<dbReference type="EMBL" id="JAKGSG010000022">
    <property type="protein sequence ID" value="MCF4120626.1"/>
    <property type="molecule type" value="Genomic_DNA"/>
</dbReference>
<evidence type="ECO:0000313" key="2">
    <source>
        <dbReference type="EMBL" id="MCF4120626.1"/>
    </source>
</evidence>
<organism evidence="2 3">
    <name type="scientific">Antribacter soli</name>
    <dbReference type="NCBI Taxonomy" id="2910976"/>
    <lineage>
        <taxon>Bacteria</taxon>
        <taxon>Bacillati</taxon>
        <taxon>Actinomycetota</taxon>
        <taxon>Actinomycetes</taxon>
        <taxon>Micrococcales</taxon>
        <taxon>Promicromonosporaceae</taxon>
        <taxon>Antribacter</taxon>
    </lineage>
</organism>
<feature type="transmembrane region" description="Helical" evidence="1">
    <location>
        <begin position="107"/>
        <end position="125"/>
    </location>
</feature>
<feature type="transmembrane region" description="Helical" evidence="1">
    <location>
        <begin position="137"/>
        <end position="157"/>
    </location>
</feature>
<comment type="caution">
    <text evidence="2">The sequence shown here is derived from an EMBL/GenBank/DDBJ whole genome shotgun (WGS) entry which is preliminary data.</text>
</comment>
<sequence>MDDDQGTSSGGSFDPADSLRVIREQTDRARDATEPDGRVLFGAWGVAWLVGYLAMWTAARETGLPTAWAGWVLAGCIVGATALTIVHSTTRTAGLRGASSRTGAMYGWTWFLGFMAYGTVLGAMGDAGASLEVQATAANGFACIVVGLMYIAGGLLFRETRMYAVGAWMLVTAAVAAFAGMPHTYLVMALAGGGGFLAMVVVEQVVRVRRRSLASPGLPAPGGAARD</sequence>
<evidence type="ECO:0000256" key="1">
    <source>
        <dbReference type="SAM" id="Phobius"/>
    </source>
</evidence>
<feature type="transmembrane region" description="Helical" evidence="1">
    <location>
        <begin position="39"/>
        <end position="56"/>
    </location>
</feature>